<evidence type="ECO:0000313" key="5">
    <source>
        <dbReference type="EMBL" id="QHT99154.1"/>
    </source>
</evidence>
<dbReference type="Pfam" id="PF00112">
    <property type="entry name" value="Peptidase_C1"/>
    <property type="match status" value="1"/>
</dbReference>
<dbReference type="Gene3D" id="3.90.70.10">
    <property type="entry name" value="Cysteine proteinases"/>
    <property type="match status" value="1"/>
</dbReference>
<organism evidence="5">
    <name type="scientific">viral metagenome</name>
    <dbReference type="NCBI Taxonomy" id="1070528"/>
    <lineage>
        <taxon>unclassified sequences</taxon>
        <taxon>metagenomes</taxon>
        <taxon>organismal metagenomes</taxon>
    </lineage>
</organism>
<dbReference type="SMART" id="SM00645">
    <property type="entry name" value="Pept_C1"/>
    <property type="match status" value="1"/>
</dbReference>
<dbReference type="PANTHER" id="PTHR12411">
    <property type="entry name" value="CYSTEINE PROTEASE FAMILY C1-RELATED"/>
    <property type="match status" value="1"/>
</dbReference>
<dbReference type="Pfam" id="PF08246">
    <property type="entry name" value="Inhibitor_I29"/>
    <property type="match status" value="1"/>
</dbReference>
<dbReference type="GO" id="GO:0008234">
    <property type="term" value="F:cysteine-type peptidase activity"/>
    <property type="evidence" value="ECO:0007669"/>
    <property type="project" value="InterPro"/>
</dbReference>
<dbReference type="FunFam" id="3.90.70.10:FF:000332">
    <property type="entry name" value="Cathepsin L1"/>
    <property type="match status" value="1"/>
</dbReference>
<accession>A0A6C0J0H1</accession>
<dbReference type="InterPro" id="IPR013201">
    <property type="entry name" value="Prot_inhib_I29"/>
</dbReference>
<dbReference type="AlphaFoldDB" id="A0A6C0J0H1"/>
<dbReference type="PRINTS" id="PR00705">
    <property type="entry name" value="PAPAIN"/>
</dbReference>
<dbReference type="PROSITE" id="PS00139">
    <property type="entry name" value="THIOL_PROTEASE_CYS"/>
    <property type="match status" value="1"/>
</dbReference>
<evidence type="ECO:0000259" key="3">
    <source>
        <dbReference type="SMART" id="SM00645"/>
    </source>
</evidence>
<dbReference type="EMBL" id="MN740306">
    <property type="protein sequence ID" value="QHT99154.1"/>
    <property type="molecule type" value="Genomic_DNA"/>
</dbReference>
<dbReference type="PROSITE" id="PS00639">
    <property type="entry name" value="THIOL_PROTEASE_HIS"/>
    <property type="match status" value="1"/>
</dbReference>
<reference evidence="5" key="1">
    <citation type="journal article" date="2020" name="Nature">
        <title>Giant virus diversity and host interactions through global metagenomics.</title>
        <authorList>
            <person name="Schulz F."/>
            <person name="Roux S."/>
            <person name="Paez-Espino D."/>
            <person name="Jungbluth S."/>
            <person name="Walsh D.A."/>
            <person name="Denef V.J."/>
            <person name="McMahon K.D."/>
            <person name="Konstantinidis K.T."/>
            <person name="Eloe-Fadrosh E.A."/>
            <person name="Kyrpides N.C."/>
            <person name="Woyke T."/>
        </authorList>
    </citation>
    <scope>NUCLEOTIDE SEQUENCE</scope>
    <source>
        <strain evidence="5">GVMAG-M-3300025699-48</strain>
    </source>
</reference>
<dbReference type="InterPro" id="IPR038765">
    <property type="entry name" value="Papain-like_cys_pep_sf"/>
</dbReference>
<dbReference type="InterPro" id="IPR025660">
    <property type="entry name" value="Pept_his_AS"/>
</dbReference>
<feature type="domain" description="Peptidase C1A papain C-terminal" evidence="3">
    <location>
        <begin position="157"/>
        <end position="381"/>
    </location>
</feature>
<dbReference type="SUPFAM" id="SSF54001">
    <property type="entry name" value="Cysteine proteinases"/>
    <property type="match status" value="1"/>
</dbReference>
<evidence type="ECO:0008006" key="6">
    <source>
        <dbReference type="Google" id="ProtNLM"/>
    </source>
</evidence>
<dbReference type="InterPro" id="IPR039417">
    <property type="entry name" value="Peptidase_C1A_papain-like"/>
</dbReference>
<dbReference type="CDD" id="cd02248">
    <property type="entry name" value="Peptidase_C1A"/>
    <property type="match status" value="1"/>
</dbReference>
<dbReference type="GO" id="GO:0006508">
    <property type="term" value="P:proteolysis"/>
    <property type="evidence" value="ECO:0007669"/>
    <property type="project" value="InterPro"/>
</dbReference>
<feature type="domain" description="Cathepsin propeptide inhibitor" evidence="4">
    <location>
        <begin position="35"/>
        <end position="91"/>
    </location>
</feature>
<evidence type="ECO:0000256" key="1">
    <source>
        <dbReference type="ARBA" id="ARBA00008455"/>
    </source>
</evidence>
<comment type="similarity">
    <text evidence="1">Belongs to the peptidase C1 family.</text>
</comment>
<evidence type="ECO:0000256" key="2">
    <source>
        <dbReference type="ARBA" id="ARBA00023157"/>
    </source>
</evidence>
<evidence type="ECO:0000259" key="4">
    <source>
        <dbReference type="SMART" id="SM00848"/>
    </source>
</evidence>
<sequence length="382" mass="42681">MINLFLYVYTMMYKIVVALLMVGVASSANLRVDRFEQWLDEFRIMIHNNEHRQHIYRNWMENDKYIEESNSRNLTYTLGHNHLSGMDSGEFSQYMGFESNKKELSFHIDTDKIKTRIAEVKCLGGCVHDYDQTDKLSTVRCVKDCLMQNDELRVTSVPASINWVDLGAVTPVKNQGQCGSCWSFSTTGALEGAYFTTYGQLPSFSEQQLVDCDNRKNGGKDMGCNGGLMDNAFSWIEKNGGLCTEDEYPYTSGDTKTAGTCETSCAVVDDSKISSFVDVKTSDNDMMSALAKQPVSIAIQADQKDFQLYKSGVFTGDCGTQLDHGVLTVGYGTLDGQDYYLVKNSWGPTWGDNGYIMLGRGDEFNKGNGQCGMLMQPSYPKL</sequence>
<dbReference type="InterPro" id="IPR000668">
    <property type="entry name" value="Peptidase_C1A_C"/>
</dbReference>
<dbReference type="SMART" id="SM00848">
    <property type="entry name" value="Inhibitor_I29"/>
    <property type="match status" value="1"/>
</dbReference>
<dbReference type="InterPro" id="IPR000169">
    <property type="entry name" value="Pept_cys_AS"/>
</dbReference>
<keyword evidence="2" id="KW-1015">Disulfide bond</keyword>
<name>A0A6C0J0H1_9ZZZZ</name>
<proteinExistence type="inferred from homology"/>
<dbReference type="InterPro" id="IPR013128">
    <property type="entry name" value="Peptidase_C1A"/>
</dbReference>
<protein>
    <recommendedName>
        <fullName evidence="6">Peptidase C1A papain C-terminal domain-containing protein</fullName>
    </recommendedName>
</protein>